<evidence type="ECO:0000313" key="3">
    <source>
        <dbReference type="Proteomes" id="UP000828251"/>
    </source>
</evidence>
<gene>
    <name evidence="2" type="ORF">J1N35_044600</name>
</gene>
<comment type="caution">
    <text evidence="2">The sequence shown here is derived from an EMBL/GenBank/DDBJ whole genome shotgun (WGS) entry which is preliminary data.</text>
</comment>
<accession>A0A9D3U9C4</accession>
<evidence type="ECO:0008006" key="4">
    <source>
        <dbReference type="Google" id="ProtNLM"/>
    </source>
</evidence>
<organism evidence="2 3">
    <name type="scientific">Gossypium stocksii</name>
    <dbReference type="NCBI Taxonomy" id="47602"/>
    <lineage>
        <taxon>Eukaryota</taxon>
        <taxon>Viridiplantae</taxon>
        <taxon>Streptophyta</taxon>
        <taxon>Embryophyta</taxon>
        <taxon>Tracheophyta</taxon>
        <taxon>Spermatophyta</taxon>
        <taxon>Magnoliopsida</taxon>
        <taxon>eudicotyledons</taxon>
        <taxon>Gunneridae</taxon>
        <taxon>Pentapetalae</taxon>
        <taxon>rosids</taxon>
        <taxon>malvids</taxon>
        <taxon>Malvales</taxon>
        <taxon>Malvaceae</taxon>
        <taxon>Malvoideae</taxon>
        <taxon>Gossypium</taxon>
    </lineage>
</organism>
<feature type="region of interest" description="Disordered" evidence="1">
    <location>
        <begin position="100"/>
        <end position="136"/>
    </location>
</feature>
<evidence type="ECO:0000256" key="1">
    <source>
        <dbReference type="SAM" id="MobiDB-lite"/>
    </source>
</evidence>
<protein>
    <recommendedName>
        <fullName evidence="4">Gag/pol protein</fullName>
    </recommendedName>
</protein>
<name>A0A9D3U9C4_9ROSI</name>
<dbReference type="OrthoDB" id="995524at2759"/>
<proteinExistence type="predicted"/>
<feature type="compositionally biased region" description="Basic and acidic residues" evidence="1">
    <location>
        <begin position="126"/>
        <end position="136"/>
    </location>
</feature>
<dbReference type="Proteomes" id="UP000828251">
    <property type="component" value="Unassembled WGS sequence"/>
</dbReference>
<sequence>MNAQQKLGTTIKDYMITLMGYFTEAAYNKTNLDQNTQIKMVLKSLSNHYVSFRVPYNLRNKTLTFTKLMKELQCYELMLNGSQLVRRAEANIVVASFSQRKGKRTKKSIDKVSSLPQVERKRTRKPKDLPKSKFFS</sequence>
<keyword evidence="3" id="KW-1185">Reference proteome</keyword>
<dbReference type="EMBL" id="JAIQCV010000013">
    <property type="protein sequence ID" value="KAH1032426.1"/>
    <property type="molecule type" value="Genomic_DNA"/>
</dbReference>
<evidence type="ECO:0000313" key="2">
    <source>
        <dbReference type="EMBL" id="KAH1032426.1"/>
    </source>
</evidence>
<dbReference type="AlphaFoldDB" id="A0A9D3U9C4"/>
<reference evidence="2 3" key="1">
    <citation type="journal article" date="2021" name="Plant Biotechnol. J.">
        <title>Multi-omics assisted identification of the key and species-specific regulatory components of drought-tolerant mechanisms in Gossypium stocksii.</title>
        <authorList>
            <person name="Yu D."/>
            <person name="Ke L."/>
            <person name="Zhang D."/>
            <person name="Wu Y."/>
            <person name="Sun Y."/>
            <person name="Mei J."/>
            <person name="Sun J."/>
            <person name="Sun Y."/>
        </authorList>
    </citation>
    <scope>NUCLEOTIDE SEQUENCE [LARGE SCALE GENOMIC DNA]</scope>
    <source>
        <strain evidence="3">cv. E1</strain>
        <tissue evidence="2">Leaf</tissue>
    </source>
</reference>